<keyword evidence="1" id="KW-0812">Transmembrane</keyword>
<dbReference type="Gene3D" id="1.25.10.10">
    <property type="entry name" value="Leucine-rich Repeat Variant"/>
    <property type="match status" value="1"/>
</dbReference>
<comment type="caution">
    <text evidence="2">The sequence shown here is derived from an EMBL/GenBank/DDBJ whole genome shotgun (WGS) entry which is preliminary data.</text>
</comment>
<feature type="transmembrane region" description="Helical" evidence="1">
    <location>
        <begin position="444"/>
        <end position="465"/>
    </location>
</feature>
<feature type="transmembrane region" description="Helical" evidence="1">
    <location>
        <begin position="627"/>
        <end position="651"/>
    </location>
</feature>
<evidence type="ECO:0000313" key="2">
    <source>
        <dbReference type="EMBL" id="CAE8607803.1"/>
    </source>
</evidence>
<dbReference type="AlphaFoldDB" id="A0A813F0Q4"/>
<accession>A0A813F0Q4</accession>
<feature type="transmembrane region" description="Helical" evidence="1">
    <location>
        <begin position="492"/>
        <end position="511"/>
    </location>
</feature>
<dbReference type="Proteomes" id="UP000654075">
    <property type="component" value="Unassembled WGS sequence"/>
</dbReference>
<feature type="transmembrane region" description="Helical" evidence="1">
    <location>
        <begin position="531"/>
        <end position="553"/>
    </location>
</feature>
<dbReference type="EMBL" id="CAJNNV010022108">
    <property type="protein sequence ID" value="CAE8607803.1"/>
    <property type="molecule type" value="Genomic_DNA"/>
</dbReference>
<dbReference type="SUPFAM" id="SSF48371">
    <property type="entry name" value="ARM repeat"/>
    <property type="match status" value="1"/>
</dbReference>
<evidence type="ECO:0000256" key="1">
    <source>
        <dbReference type="SAM" id="Phobius"/>
    </source>
</evidence>
<proteinExistence type="predicted"/>
<keyword evidence="1" id="KW-1133">Transmembrane helix</keyword>
<feature type="transmembrane region" description="Helical" evidence="1">
    <location>
        <begin position="413"/>
        <end position="432"/>
    </location>
</feature>
<keyword evidence="3" id="KW-1185">Reference proteome</keyword>
<feature type="transmembrane region" description="Helical" evidence="1">
    <location>
        <begin position="587"/>
        <end position="607"/>
    </location>
</feature>
<dbReference type="InterPro" id="IPR016024">
    <property type="entry name" value="ARM-type_fold"/>
</dbReference>
<feature type="transmembrane region" description="Helical" evidence="1">
    <location>
        <begin position="316"/>
        <end position="340"/>
    </location>
</feature>
<dbReference type="InterPro" id="IPR011989">
    <property type="entry name" value="ARM-like"/>
</dbReference>
<keyword evidence="1" id="KW-0472">Membrane</keyword>
<name>A0A813F0Q4_POLGL</name>
<sequence length="919" mass="100478">MATVGLLSQAPDELRGLLDVLNNASGAEPQTNDGDGKLAAFLPQESDTSVPDERRGLLVVTPRVGHISTCCSGVEPKTNDGDGLLSLQNWVHAQKEAGLTADAAQAFVREGGLATLVSCMKRNPGDTVVANRSLEILAGESYSNSSLPLVRGRPGLNSREEEAVLQELEKLGFVSVILNTLRLPDLQSGSRALGCRCLRHLALSSGASEILSGGGVEVLLAQVAVVDQPFAFAALAALALQHPDVQEQVRSYANVLPTLLLKFAEKPAQFSQAASPFFLSVWSWEELDSSLDMMGSEGEEVRTMLMTARSKQVTPLLYADMLFPFLDVAIDIYSTAFYYIDGEFLFFAIASSALIMSTGASTAAMTVRAPPSWKLVMNIVTFGSYALVSEVHYCIRTGFKTDELMGFAMIERLESFVSFCLGVYWILMSGYLEKYAADEGFALASRWLSVMSSLMTIPLGFYAVVMARMEHGKREFGLTYTTHIQASRASKAMLFLFQASELWSFVTFAIFELATRPDREVILEGHALPPVIAHTLPLVLVFGAQILVTLLALGINSKSCPSLSVTMPVCMNLICNISGGHNSELRFLSSFAAVLRVATLAVLWFVITVSISRKPALMEHLENTNSPMVLLAIAGTSSAMLLVATVQQFLVGRWMFDMEAMETWQVVSQVERSLTNTGIAIKSSTKLLGIYQTANDAPALVKSRWQKVHETLPTATARLQRAAFVEFHEAFGRFTSHQEMYKRFLNALFDAATALMYPKEKSDLGKHCFGYATLVHDEFDPEGGQADGLGLMASPAITWFDPLKVLRAETESDWARAEKDAKGYVRQEMFEEVLVRRHTAKFGGVSAARAAFLHFLGRDFAACRLLSGKELPGLDRHAFVYAALLAYEFYFADARDREMSTGCGSSTPVADSFGITSYQ</sequence>
<reference evidence="2" key="1">
    <citation type="submission" date="2021-02" db="EMBL/GenBank/DDBJ databases">
        <authorList>
            <person name="Dougan E. K."/>
            <person name="Rhodes N."/>
            <person name="Thang M."/>
            <person name="Chan C."/>
        </authorList>
    </citation>
    <scope>NUCLEOTIDE SEQUENCE</scope>
</reference>
<gene>
    <name evidence="2" type="ORF">PGLA1383_LOCUS25710</name>
</gene>
<organism evidence="2 3">
    <name type="scientific">Polarella glacialis</name>
    <name type="common">Dinoflagellate</name>
    <dbReference type="NCBI Taxonomy" id="89957"/>
    <lineage>
        <taxon>Eukaryota</taxon>
        <taxon>Sar</taxon>
        <taxon>Alveolata</taxon>
        <taxon>Dinophyceae</taxon>
        <taxon>Suessiales</taxon>
        <taxon>Suessiaceae</taxon>
        <taxon>Polarella</taxon>
    </lineage>
</organism>
<evidence type="ECO:0000313" key="3">
    <source>
        <dbReference type="Proteomes" id="UP000654075"/>
    </source>
</evidence>
<feature type="transmembrane region" description="Helical" evidence="1">
    <location>
        <begin position="346"/>
        <end position="367"/>
    </location>
</feature>
<protein>
    <submittedName>
        <fullName evidence="2">Uncharacterized protein</fullName>
    </submittedName>
</protein>